<sequence length="247" mass="27337">MTVPSGWELPQAIKRRLGQKEAGKQRAMVAEEHLLLILHKVPKQGSRKRTGLFFWRTPNGSWKYSGGGDGLGKLRSHVKAYSDAEQALTAQYEQAATAADYFHLLENIGPLSRATANLYAALQAAREAISDDLNIIDLRDAAIDLSRTLELLYDDTKNALDYALAKQAEEQARLSQKSVRTAQRLNILAAIFLPLTALSSVFGMNLHSGLEDQSTSIFWIVLIAGIFLGFATRDWVLRGKVRPSNSK</sequence>
<name>A0A2W1JB16_9CYAN</name>
<dbReference type="SUPFAM" id="SSF144083">
    <property type="entry name" value="Magnesium transport protein CorA, transmembrane region"/>
    <property type="match status" value="1"/>
</dbReference>
<keyword evidence="4 5" id="KW-0472">Membrane</keyword>
<dbReference type="GO" id="GO:0016020">
    <property type="term" value="C:membrane"/>
    <property type="evidence" value="ECO:0007669"/>
    <property type="project" value="UniProtKB-SubCell"/>
</dbReference>
<keyword evidence="3 5" id="KW-1133">Transmembrane helix</keyword>
<gene>
    <name evidence="6" type="ORF">C1752_07244</name>
</gene>
<organism evidence="6 7">
    <name type="scientific">Acaryochloris thomasi RCC1774</name>
    <dbReference type="NCBI Taxonomy" id="1764569"/>
    <lineage>
        <taxon>Bacteria</taxon>
        <taxon>Bacillati</taxon>
        <taxon>Cyanobacteriota</taxon>
        <taxon>Cyanophyceae</taxon>
        <taxon>Acaryochloridales</taxon>
        <taxon>Acaryochloridaceae</taxon>
        <taxon>Acaryochloris</taxon>
        <taxon>Acaryochloris thomasi</taxon>
    </lineage>
</organism>
<keyword evidence="2 5" id="KW-0812">Transmembrane</keyword>
<dbReference type="OrthoDB" id="192288at2"/>
<evidence type="ECO:0000256" key="2">
    <source>
        <dbReference type="ARBA" id="ARBA00022692"/>
    </source>
</evidence>
<evidence type="ECO:0000256" key="4">
    <source>
        <dbReference type="ARBA" id="ARBA00023136"/>
    </source>
</evidence>
<dbReference type="Pfam" id="PF01544">
    <property type="entry name" value="CorA"/>
    <property type="match status" value="1"/>
</dbReference>
<dbReference type="InterPro" id="IPR002523">
    <property type="entry name" value="MgTranspt_CorA/ZnTranspt_ZntB"/>
</dbReference>
<comment type="subcellular location">
    <subcellularLocation>
        <location evidence="1">Membrane</location>
        <topology evidence="1">Multi-pass membrane protein</topology>
    </subcellularLocation>
</comment>
<evidence type="ECO:0000256" key="5">
    <source>
        <dbReference type="SAM" id="Phobius"/>
    </source>
</evidence>
<dbReference type="EMBL" id="PQWO01000019">
    <property type="protein sequence ID" value="PZD71283.1"/>
    <property type="molecule type" value="Genomic_DNA"/>
</dbReference>
<evidence type="ECO:0000256" key="1">
    <source>
        <dbReference type="ARBA" id="ARBA00004141"/>
    </source>
</evidence>
<comment type="caution">
    <text evidence="6">The sequence shown here is derived from an EMBL/GenBank/DDBJ whole genome shotgun (WGS) entry which is preliminary data.</text>
</comment>
<reference evidence="6 7" key="1">
    <citation type="journal article" date="2018" name="Sci. Rep.">
        <title>A novel species of the marine cyanobacterium Acaryochloris with a unique pigment content and lifestyle.</title>
        <authorList>
            <person name="Partensky F."/>
            <person name="Six C."/>
            <person name="Ratin M."/>
            <person name="Garczarek L."/>
            <person name="Vaulot D."/>
            <person name="Probert I."/>
            <person name="Calteau A."/>
            <person name="Gourvil P."/>
            <person name="Marie D."/>
            <person name="Grebert T."/>
            <person name="Bouchier C."/>
            <person name="Le Panse S."/>
            <person name="Gachenot M."/>
            <person name="Rodriguez F."/>
            <person name="Garrido J.L."/>
        </authorList>
    </citation>
    <scope>NUCLEOTIDE SEQUENCE [LARGE SCALE GENOMIC DNA]</scope>
    <source>
        <strain evidence="6 7">RCC1774</strain>
    </source>
</reference>
<feature type="transmembrane region" description="Helical" evidence="5">
    <location>
        <begin position="216"/>
        <end position="237"/>
    </location>
</feature>
<dbReference type="Gene3D" id="1.20.58.340">
    <property type="entry name" value="Magnesium transport protein CorA, transmembrane region"/>
    <property type="match status" value="1"/>
</dbReference>
<dbReference type="InterPro" id="IPR045863">
    <property type="entry name" value="CorA_TM1_TM2"/>
</dbReference>
<dbReference type="Proteomes" id="UP000248857">
    <property type="component" value="Unassembled WGS sequence"/>
</dbReference>
<evidence type="ECO:0000256" key="3">
    <source>
        <dbReference type="ARBA" id="ARBA00022989"/>
    </source>
</evidence>
<dbReference type="AlphaFoldDB" id="A0A2W1JB16"/>
<accession>A0A2W1JB16</accession>
<keyword evidence="7" id="KW-1185">Reference proteome</keyword>
<evidence type="ECO:0008006" key="8">
    <source>
        <dbReference type="Google" id="ProtNLM"/>
    </source>
</evidence>
<proteinExistence type="predicted"/>
<dbReference type="GO" id="GO:0046873">
    <property type="term" value="F:metal ion transmembrane transporter activity"/>
    <property type="evidence" value="ECO:0007669"/>
    <property type="project" value="InterPro"/>
</dbReference>
<evidence type="ECO:0000313" key="6">
    <source>
        <dbReference type="EMBL" id="PZD71283.1"/>
    </source>
</evidence>
<feature type="transmembrane region" description="Helical" evidence="5">
    <location>
        <begin position="185"/>
        <end position="204"/>
    </location>
</feature>
<protein>
    <recommendedName>
        <fullName evidence="8">CorA-like Mg2+ transporter protein</fullName>
    </recommendedName>
</protein>
<dbReference type="RefSeq" id="WP_110988192.1">
    <property type="nucleotide sequence ID" value="NZ_CAWNWM010000019.1"/>
</dbReference>
<evidence type="ECO:0000313" key="7">
    <source>
        <dbReference type="Proteomes" id="UP000248857"/>
    </source>
</evidence>